<evidence type="ECO:0000313" key="1">
    <source>
        <dbReference type="EMBL" id="KAH3880856.1"/>
    </source>
</evidence>
<evidence type="ECO:0000313" key="2">
    <source>
        <dbReference type="Proteomes" id="UP000828390"/>
    </source>
</evidence>
<sequence>MSCGAQQLHEEENSRQENIRSLIESKILLVNCEMEAVRACMGHLMETCSNQREAEESRQNDWQERQNKSLTLMLKNVQEHTHTQNKTIQDLNQKIQYLTMAFNNNQKEIIKMMKENQKVVTEISQQSVSATSTMIEDIEGHLTGMKSVVDTVQAEKKSEMADIRELLTKHHSATSGHMKEVCS</sequence>
<dbReference type="Proteomes" id="UP000828390">
    <property type="component" value="Unassembled WGS sequence"/>
</dbReference>
<accession>A0A9D4MSA3</accession>
<organism evidence="1 2">
    <name type="scientific">Dreissena polymorpha</name>
    <name type="common">Zebra mussel</name>
    <name type="synonym">Mytilus polymorpha</name>
    <dbReference type="NCBI Taxonomy" id="45954"/>
    <lineage>
        <taxon>Eukaryota</taxon>
        <taxon>Metazoa</taxon>
        <taxon>Spiralia</taxon>
        <taxon>Lophotrochozoa</taxon>
        <taxon>Mollusca</taxon>
        <taxon>Bivalvia</taxon>
        <taxon>Autobranchia</taxon>
        <taxon>Heteroconchia</taxon>
        <taxon>Euheterodonta</taxon>
        <taxon>Imparidentia</taxon>
        <taxon>Neoheterodontei</taxon>
        <taxon>Myida</taxon>
        <taxon>Dreissenoidea</taxon>
        <taxon>Dreissenidae</taxon>
        <taxon>Dreissena</taxon>
    </lineage>
</organism>
<proteinExistence type="predicted"/>
<reference evidence="1" key="1">
    <citation type="journal article" date="2019" name="bioRxiv">
        <title>The Genome of the Zebra Mussel, Dreissena polymorpha: A Resource for Invasive Species Research.</title>
        <authorList>
            <person name="McCartney M.A."/>
            <person name="Auch B."/>
            <person name="Kono T."/>
            <person name="Mallez S."/>
            <person name="Zhang Y."/>
            <person name="Obille A."/>
            <person name="Becker A."/>
            <person name="Abrahante J.E."/>
            <person name="Garbe J."/>
            <person name="Badalamenti J.P."/>
            <person name="Herman A."/>
            <person name="Mangelson H."/>
            <person name="Liachko I."/>
            <person name="Sullivan S."/>
            <person name="Sone E.D."/>
            <person name="Koren S."/>
            <person name="Silverstein K.A.T."/>
            <person name="Beckman K.B."/>
            <person name="Gohl D.M."/>
        </authorList>
    </citation>
    <scope>NUCLEOTIDE SEQUENCE</scope>
    <source>
        <strain evidence="1">Duluth1</strain>
        <tissue evidence="1">Whole animal</tissue>
    </source>
</reference>
<dbReference type="EMBL" id="JAIWYP010000001">
    <property type="protein sequence ID" value="KAH3880856.1"/>
    <property type="molecule type" value="Genomic_DNA"/>
</dbReference>
<name>A0A9D4MSA3_DREPO</name>
<comment type="caution">
    <text evidence="1">The sequence shown here is derived from an EMBL/GenBank/DDBJ whole genome shotgun (WGS) entry which is preliminary data.</text>
</comment>
<dbReference type="AlphaFoldDB" id="A0A9D4MSA3"/>
<gene>
    <name evidence="1" type="ORF">DPMN_004778</name>
</gene>
<reference evidence="1" key="2">
    <citation type="submission" date="2020-11" db="EMBL/GenBank/DDBJ databases">
        <authorList>
            <person name="McCartney M.A."/>
            <person name="Auch B."/>
            <person name="Kono T."/>
            <person name="Mallez S."/>
            <person name="Becker A."/>
            <person name="Gohl D.M."/>
            <person name="Silverstein K.A.T."/>
            <person name="Koren S."/>
            <person name="Bechman K.B."/>
            <person name="Herman A."/>
            <person name="Abrahante J.E."/>
            <person name="Garbe J."/>
        </authorList>
    </citation>
    <scope>NUCLEOTIDE SEQUENCE</scope>
    <source>
        <strain evidence="1">Duluth1</strain>
        <tissue evidence="1">Whole animal</tissue>
    </source>
</reference>
<protein>
    <submittedName>
        <fullName evidence="1">Uncharacterized protein</fullName>
    </submittedName>
</protein>
<keyword evidence="2" id="KW-1185">Reference proteome</keyword>